<dbReference type="SMART" id="SM00547">
    <property type="entry name" value="ZnF_RBZ"/>
    <property type="match status" value="1"/>
</dbReference>
<dbReference type="GO" id="GO:0005634">
    <property type="term" value="C:nucleus"/>
    <property type="evidence" value="ECO:0007669"/>
    <property type="project" value="TreeGrafter"/>
</dbReference>
<protein>
    <recommendedName>
        <fullName evidence="9">DNA-(apurinic or apyrimidinic site) lyase</fullName>
    </recommendedName>
</protein>
<name>A0A7R8XGS5_9CRUS</name>
<evidence type="ECO:0000256" key="1">
    <source>
        <dbReference type="ARBA" id="ARBA00022723"/>
    </source>
</evidence>
<dbReference type="InterPro" id="IPR035937">
    <property type="entry name" value="FPG_N"/>
</dbReference>
<dbReference type="GO" id="GO:0019104">
    <property type="term" value="F:DNA N-glycosylase activity"/>
    <property type="evidence" value="ECO:0007669"/>
    <property type="project" value="InterPro"/>
</dbReference>
<dbReference type="InterPro" id="IPR010666">
    <property type="entry name" value="Znf_GRF"/>
</dbReference>
<keyword evidence="3" id="KW-0862">Zinc</keyword>
<dbReference type="GO" id="GO:0008270">
    <property type="term" value="F:zinc ion binding"/>
    <property type="evidence" value="ECO:0007669"/>
    <property type="project" value="UniProtKB-KW"/>
</dbReference>
<organism evidence="7">
    <name type="scientific">Darwinula stevensoni</name>
    <dbReference type="NCBI Taxonomy" id="69355"/>
    <lineage>
        <taxon>Eukaryota</taxon>
        <taxon>Metazoa</taxon>
        <taxon>Ecdysozoa</taxon>
        <taxon>Arthropoda</taxon>
        <taxon>Crustacea</taxon>
        <taxon>Oligostraca</taxon>
        <taxon>Ostracoda</taxon>
        <taxon>Podocopa</taxon>
        <taxon>Podocopida</taxon>
        <taxon>Darwinulocopina</taxon>
        <taxon>Darwinuloidea</taxon>
        <taxon>Darwinulidae</taxon>
        <taxon>Darwinula</taxon>
    </lineage>
</organism>
<dbReference type="Gene3D" id="3.20.190.10">
    <property type="entry name" value="MutM-like, N-terminal"/>
    <property type="match status" value="1"/>
</dbReference>
<keyword evidence="8" id="KW-1185">Reference proteome</keyword>
<accession>A0A7R8XGS5</accession>
<proteinExistence type="predicted"/>
<evidence type="ECO:0000256" key="2">
    <source>
        <dbReference type="ARBA" id="ARBA00022771"/>
    </source>
</evidence>
<dbReference type="PROSITE" id="PS51999">
    <property type="entry name" value="ZF_GRF"/>
    <property type="match status" value="2"/>
</dbReference>
<dbReference type="PROSITE" id="PS50199">
    <property type="entry name" value="ZF_RANBP2_2"/>
    <property type="match status" value="1"/>
</dbReference>
<dbReference type="SUPFAM" id="SSF81624">
    <property type="entry name" value="N-terminal domain of MutM-like DNA repair proteins"/>
    <property type="match status" value="1"/>
</dbReference>
<keyword evidence="2 4" id="KW-0863">Zinc-finger</keyword>
<dbReference type="PROSITE" id="PS01358">
    <property type="entry name" value="ZF_RANBP2_1"/>
    <property type="match status" value="1"/>
</dbReference>
<gene>
    <name evidence="7" type="ORF">DSTB1V02_LOCUS7314</name>
</gene>
<dbReference type="InterPro" id="IPR036443">
    <property type="entry name" value="Znf_RanBP2_sf"/>
</dbReference>
<dbReference type="AlphaFoldDB" id="A0A7R8XGS5"/>
<dbReference type="PANTHER" id="PTHR22993:SF10">
    <property type="entry name" value="ENDONUCLEASE 8-LIKE 3"/>
    <property type="match status" value="1"/>
</dbReference>
<dbReference type="GO" id="GO:0003676">
    <property type="term" value="F:nucleic acid binding"/>
    <property type="evidence" value="ECO:0007669"/>
    <property type="project" value="InterPro"/>
</dbReference>
<dbReference type="InterPro" id="IPR012319">
    <property type="entry name" value="FPG_cat"/>
</dbReference>
<evidence type="ECO:0000256" key="3">
    <source>
        <dbReference type="ARBA" id="ARBA00022833"/>
    </source>
</evidence>
<feature type="domain" description="RanBP2-type" evidence="5">
    <location>
        <begin position="189"/>
        <end position="220"/>
    </location>
</feature>
<evidence type="ECO:0000259" key="6">
    <source>
        <dbReference type="PROSITE" id="PS51999"/>
    </source>
</evidence>
<feature type="domain" description="GRF-type" evidence="6">
    <location>
        <begin position="295"/>
        <end position="335"/>
    </location>
</feature>
<reference evidence="7" key="1">
    <citation type="submission" date="2020-11" db="EMBL/GenBank/DDBJ databases">
        <authorList>
            <person name="Tran Van P."/>
        </authorList>
    </citation>
    <scope>NUCLEOTIDE SEQUENCE</scope>
</reference>
<evidence type="ECO:0000256" key="4">
    <source>
        <dbReference type="PROSITE-ProRule" id="PRU00322"/>
    </source>
</evidence>
<dbReference type="PANTHER" id="PTHR22993">
    <property type="entry name" value="FORMAMIDOPYRIMIDINE-DNA GLYCOSYLASE"/>
    <property type="match status" value="1"/>
</dbReference>
<evidence type="ECO:0000313" key="7">
    <source>
        <dbReference type="EMBL" id="CAD7247483.1"/>
    </source>
</evidence>
<keyword evidence="1" id="KW-0479">Metal-binding</keyword>
<dbReference type="GO" id="GO:0006284">
    <property type="term" value="P:base-excision repair"/>
    <property type="evidence" value="ECO:0007669"/>
    <property type="project" value="InterPro"/>
</dbReference>
<dbReference type="EMBL" id="LR900984">
    <property type="protein sequence ID" value="CAD7247483.1"/>
    <property type="molecule type" value="Genomic_DNA"/>
</dbReference>
<dbReference type="Proteomes" id="UP000677054">
    <property type="component" value="Unassembled WGS sequence"/>
</dbReference>
<dbReference type="SUPFAM" id="SSF90209">
    <property type="entry name" value="Ran binding protein zinc finger-like"/>
    <property type="match status" value="1"/>
</dbReference>
<sequence>MVEGPGCKLKGENMKKRLVRQQVASVAGNALMKGGKKAAETSPFLCLNGSHLTDVKTVGKELFAFFDNGKCLRVHFLMSGWIQYNKEGHDKHFKKSQIDVNPTLCLVFNKDTMKLYKSSVEIRNSEDCEKRYQDFHHLDICSDTFDSTAAIQLMTAQSHRMVCDVIMDQDILPGVGNIIKNESWLQSTKVGISEWKCPQCTLNNLDTRKQCAACGHPNNAAKSDVMEAVVQKRGTSSHPRKETKEVKCEKHRKACLKKTVSKQGDNKGRLFYTCSVQGKDKCNFFQWADEHHPVCNHGKRSVVRQVMKCNANNGREFYCCPNPKASQCEFFQWVS</sequence>
<evidence type="ECO:0000313" key="8">
    <source>
        <dbReference type="Proteomes" id="UP000677054"/>
    </source>
</evidence>
<dbReference type="OrthoDB" id="430051at2759"/>
<dbReference type="SUPFAM" id="SSF46946">
    <property type="entry name" value="S13-like H2TH domain"/>
    <property type="match status" value="1"/>
</dbReference>
<evidence type="ECO:0000259" key="5">
    <source>
        <dbReference type="PROSITE" id="PS50199"/>
    </source>
</evidence>
<dbReference type="Gene3D" id="4.10.1060.10">
    <property type="entry name" value="Zinc finger, RanBP2-type"/>
    <property type="match status" value="1"/>
</dbReference>
<dbReference type="InterPro" id="IPR010979">
    <property type="entry name" value="Ribosomal_uS13-like_H2TH"/>
</dbReference>
<dbReference type="InterPro" id="IPR001876">
    <property type="entry name" value="Znf_RanBP2"/>
</dbReference>
<dbReference type="EMBL" id="CAJPEV010001467">
    <property type="protein sequence ID" value="CAG0892825.1"/>
    <property type="molecule type" value="Genomic_DNA"/>
</dbReference>
<evidence type="ECO:0008006" key="9">
    <source>
        <dbReference type="Google" id="ProtNLM"/>
    </source>
</evidence>
<feature type="domain" description="GRF-type" evidence="6">
    <location>
        <begin position="248"/>
        <end position="291"/>
    </location>
</feature>
<dbReference type="Pfam" id="PF01149">
    <property type="entry name" value="Fapy_DNA_glyco"/>
    <property type="match status" value="1"/>
</dbReference>
<dbReference type="Pfam" id="PF06839">
    <property type="entry name" value="Zn_ribbon_GRF"/>
    <property type="match status" value="2"/>
</dbReference>
<dbReference type="GO" id="GO:0003906">
    <property type="term" value="F:DNA-(apurinic or apyrimidinic site) endonuclease activity"/>
    <property type="evidence" value="ECO:0007669"/>
    <property type="project" value="InterPro"/>
</dbReference>